<dbReference type="PROSITE" id="PS52050">
    <property type="entry name" value="WYL"/>
    <property type="match status" value="1"/>
</dbReference>
<dbReference type="InterPro" id="IPR036388">
    <property type="entry name" value="WH-like_DNA-bd_sf"/>
</dbReference>
<evidence type="ECO:0000313" key="4">
    <source>
        <dbReference type="EMBL" id="TWT78522.1"/>
    </source>
</evidence>
<dbReference type="InterPro" id="IPR036390">
    <property type="entry name" value="WH_DNA-bd_sf"/>
</dbReference>
<dbReference type="PANTHER" id="PTHR34580:SF1">
    <property type="entry name" value="PROTEIN PAFC"/>
    <property type="match status" value="1"/>
</dbReference>
<dbReference type="SUPFAM" id="SSF46785">
    <property type="entry name" value="Winged helix' DNA-binding domain"/>
    <property type="match status" value="1"/>
</dbReference>
<name>A0A5C5YU30_9BACT</name>
<evidence type="ECO:0000259" key="3">
    <source>
        <dbReference type="Pfam" id="PF25583"/>
    </source>
</evidence>
<comment type="caution">
    <text evidence="4">The sequence shown here is derived from an EMBL/GenBank/DDBJ whole genome shotgun (WGS) entry which is preliminary data.</text>
</comment>
<dbReference type="PANTHER" id="PTHR34580">
    <property type="match status" value="1"/>
</dbReference>
<dbReference type="InterPro" id="IPR051534">
    <property type="entry name" value="CBASS_pafABC_assoc_protein"/>
</dbReference>
<dbReference type="InterPro" id="IPR057727">
    <property type="entry name" value="WCX_dom"/>
</dbReference>
<dbReference type="RefSeq" id="WP_146585050.1">
    <property type="nucleotide sequence ID" value="NZ_SJPO01000002.1"/>
</dbReference>
<sequence length="324" mass="36915">MNVKRITRLLRLLQTLQSGSGRDATRLADSCGVCRRTLFRDLQTLKSAGVPVEYDREDGRYRVAGAYFLPPTNFTAEEAFALICLAEQSANAEMPAFLEPAGVAARKLLAAMPEELREQFRSLTGSVHLRPTARNPLAEKQSVYQLLVDAQAARRVVEIDYGSLTEWETIHTKLRPYELLFDRRSWYVIGRSSLHNEVRTFNVSRIHNAEATAECFRRPQGFSLARYLRNAWRLIPEPGPDSEVHVHFQSVVAHNVSEVRWHATQRCAWRDDGTLDFRATVSGLSEVSWWVLGYGDQAEVIAPVELRRLVARRAANMMRIYDRA</sequence>
<evidence type="ECO:0000259" key="1">
    <source>
        <dbReference type="Pfam" id="PF08279"/>
    </source>
</evidence>
<dbReference type="PIRSF" id="PIRSF016838">
    <property type="entry name" value="PafC"/>
    <property type="match status" value="1"/>
</dbReference>
<protein>
    <submittedName>
        <fullName evidence="4">HTH domain protein</fullName>
    </submittedName>
</protein>
<dbReference type="Proteomes" id="UP000318478">
    <property type="component" value="Unassembled WGS sequence"/>
</dbReference>
<accession>A0A5C5YU30</accession>
<dbReference type="InterPro" id="IPR028349">
    <property type="entry name" value="PafC-like"/>
</dbReference>
<keyword evidence="5" id="KW-1185">Reference proteome</keyword>
<dbReference type="InterPro" id="IPR013196">
    <property type="entry name" value="HTH_11"/>
</dbReference>
<feature type="domain" description="WYL" evidence="2">
    <location>
        <begin position="143"/>
        <end position="210"/>
    </location>
</feature>
<reference evidence="4 5" key="1">
    <citation type="submission" date="2019-02" db="EMBL/GenBank/DDBJ databases">
        <title>Deep-cultivation of Planctomycetes and their phenomic and genomic characterization uncovers novel biology.</title>
        <authorList>
            <person name="Wiegand S."/>
            <person name="Jogler M."/>
            <person name="Boedeker C."/>
            <person name="Pinto D."/>
            <person name="Vollmers J."/>
            <person name="Rivas-Marin E."/>
            <person name="Kohn T."/>
            <person name="Peeters S.H."/>
            <person name="Heuer A."/>
            <person name="Rast P."/>
            <person name="Oberbeckmann S."/>
            <person name="Bunk B."/>
            <person name="Jeske O."/>
            <person name="Meyerdierks A."/>
            <person name="Storesund J.E."/>
            <person name="Kallscheuer N."/>
            <person name="Luecker S."/>
            <person name="Lage O.M."/>
            <person name="Pohl T."/>
            <person name="Merkel B.J."/>
            <person name="Hornburger P."/>
            <person name="Mueller R.-W."/>
            <person name="Bruemmer F."/>
            <person name="Labrenz M."/>
            <person name="Spormann A.M."/>
            <person name="Op Den Camp H."/>
            <person name="Overmann J."/>
            <person name="Amann R."/>
            <person name="Jetten M.S.M."/>
            <person name="Mascher T."/>
            <person name="Medema M.H."/>
            <person name="Devos D.P."/>
            <person name="Kaster A.-K."/>
            <person name="Ovreas L."/>
            <person name="Rohde M."/>
            <person name="Galperin M.Y."/>
            <person name="Jogler C."/>
        </authorList>
    </citation>
    <scope>NUCLEOTIDE SEQUENCE [LARGE SCALE GENOMIC DNA]</scope>
    <source>
        <strain evidence="4 5">Pla123a</strain>
    </source>
</reference>
<dbReference type="OrthoDB" id="9767131at2"/>
<feature type="domain" description="WCX" evidence="3">
    <location>
        <begin position="243"/>
        <end position="318"/>
    </location>
</feature>
<dbReference type="AlphaFoldDB" id="A0A5C5YU30"/>
<feature type="domain" description="Helix-turn-helix type 11" evidence="1">
    <location>
        <begin position="8"/>
        <end position="56"/>
    </location>
</feature>
<organism evidence="4 5">
    <name type="scientific">Posidoniimonas polymericola</name>
    <dbReference type="NCBI Taxonomy" id="2528002"/>
    <lineage>
        <taxon>Bacteria</taxon>
        <taxon>Pseudomonadati</taxon>
        <taxon>Planctomycetota</taxon>
        <taxon>Planctomycetia</taxon>
        <taxon>Pirellulales</taxon>
        <taxon>Lacipirellulaceae</taxon>
        <taxon>Posidoniimonas</taxon>
    </lineage>
</organism>
<evidence type="ECO:0000313" key="5">
    <source>
        <dbReference type="Proteomes" id="UP000318478"/>
    </source>
</evidence>
<dbReference type="Pfam" id="PF25583">
    <property type="entry name" value="WCX"/>
    <property type="match status" value="1"/>
</dbReference>
<dbReference type="Pfam" id="PF13280">
    <property type="entry name" value="WYL"/>
    <property type="match status" value="1"/>
</dbReference>
<dbReference type="Pfam" id="PF08279">
    <property type="entry name" value="HTH_11"/>
    <property type="match status" value="1"/>
</dbReference>
<gene>
    <name evidence="4" type="ORF">Pla123a_13150</name>
</gene>
<proteinExistence type="predicted"/>
<dbReference type="EMBL" id="SJPO01000002">
    <property type="protein sequence ID" value="TWT78522.1"/>
    <property type="molecule type" value="Genomic_DNA"/>
</dbReference>
<evidence type="ECO:0000259" key="2">
    <source>
        <dbReference type="Pfam" id="PF13280"/>
    </source>
</evidence>
<dbReference type="Gene3D" id="1.10.10.10">
    <property type="entry name" value="Winged helix-like DNA-binding domain superfamily/Winged helix DNA-binding domain"/>
    <property type="match status" value="1"/>
</dbReference>
<dbReference type="InterPro" id="IPR026881">
    <property type="entry name" value="WYL_dom"/>
</dbReference>